<dbReference type="GO" id="GO:0005886">
    <property type="term" value="C:plasma membrane"/>
    <property type="evidence" value="ECO:0007669"/>
    <property type="project" value="TreeGrafter"/>
</dbReference>
<gene>
    <name evidence="7" type="ORF">AAT19DRAFT_10711</name>
</gene>
<comment type="caution">
    <text evidence="7">The sequence shown here is derived from an EMBL/GenBank/DDBJ whole genome shotgun (WGS) entry which is preliminary data.</text>
</comment>
<name>A0A2S9ZZK4_RHOTO</name>
<dbReference type="PANTHER" id="PTHR31123:SF4">
    <property type="entry name" value="PROTEIN ALCS"/>
    <property type="match status" value="1"/>
</dbReference>
<comment type="similarity">
    <text evidence="2">Belongs to the acetate uptake transporter (AceTr) (TC 2.A.96) family.</text>
</comment>
<dbReference type="InterPro" id="IPR000791">
    <property type="entry name" value="Gpr1/Fun34/SatP-like"/>
</dbReference>
<dbReference type="PANTHER" id="PTHR31123">
    <property type="entry name" value="ACCUMULATION OF DYADS PROTEIN 2-RELATED"/>
    <property type="match status" value="1"/>
</dbReference>
<feature type="transmembrane region" description="Helical" evidence="6">
    <location>
        <begin position="77"/>
        <end position="97"/>
    </location>
</feature>
<reference evidence="7 8" key="1">
    <citation type="journal article" date="2018" name="Elife">
        <title>Functional genomics of lipid metabolism in the oleaginous yeast Rhodosporidium toruloides.</title>
        <authorList>
            <person name="Coradetti S.T."/>
            <person name="Pinel D."/>
            <person name="Geiselman G."/>
            <person name="Ito M."/>
            <person name="Mondo S."/>
            <person name="Reilly M.C."/>
            <person name="Cheng Y.F."/>
            <person name="Bauer S."/>
            <person name="Grigoriev I."/>
            <person name="Gladden J.M."/>
            <person name="Simmons B.A."/>
            <person name="Brem R."/>
            <person name="Arkin A.P."/>
            <person name="Skerker J.M."/>
        </authorList>
    </citation>
    <scope>NUCLEOTIDE SEQUENCE [LARGE SCALE GENOMIC DNA]</scope>
    <source>
        <strain evidence="7 8">NBRC 0880</strain>
    </source>
</reference>
<evidence type="ECO:0000256" key="2">
    <source>
        <dbReference type="ARBA" id="ARBA00005587"/>
    </source>
</evidence>
<dbReference type="Proteomes" id="UP000239560">
    <property type="component" value="Unassembled WGS sequence"/>
</dbReference>
<evidence type="ECO:0000256" key="5">
    <source>
        <dbReference type="ARBA" id="ARBA00023136"/>
    </source>
</evidence>
<protein>
    <submittedName>
        <fullName evidence="7">GPR1/FUN34/yaaH family-domain containing protein</fullName>
    </submittedName>
</protein>
<evidence type="ECO:0000256" key="4">
    <source>
        <dbReference type="ARBA" id="ARBA00022989"/>
    </source>
</evidence>
<dbReference type="InterPro" id="IPR051633">
    <property type="entry name" value="AceTr"/>
</dbReference>
<organism evidence="7 8">
    <name type="scientific">Rhodotorula toruloides</name>
    <name type="common">Yeast</name>
    <name type="synonym">Rhodosporidium toruloides</name>
    <dbReference type="NCBI Taxonomy" id="5286"/>
    <lineage>
        <taxon>Eukaryota</taxon>
        <taxon>Fungi</taxon>
        <taxon>Dikarya</taxon>
        <taxon>Basidiomycota</taxon>
        <taxon>Pucciniomycotina</taxon>
        <taxon>Microbotryomycetes</taxon>
        <taxon>Sporidiobolales</taxon>
        <taxon>Sporidiobolaceae</taxon>
        <taxon>Rhodotorula</taxon>
    </lineage>
</organism>
<dbReference type="Pfam" id="PF01184">
    <property type="entry name" value="Gpr1_Fun34_YaaH"/>
    <property type="match status" value="1"/>
</dbReference>
<keyword evidence="4 6" id="KW-1133">Transmembrane helix</keyword>
<feature type="transmembrane region" description="Helical" evidence="6">
    <location>
        <begin position="197"/>
        <end position="217"/>
    </location>
</feature>
<evidence type="ECO:0000313" key="8">
    <source>
        <dbReference type="Proteomes" id="UP000239560"/>
    </source>
</evidence>
<evidence type="ECO:0000313" key="7">
    <source>
        <dbReference type="EMBL" id="PRQ71171.1"/>
    </source>
</evidence>
<comment type="subcellular location">
    <subcellularLocation>
        <location evidence="1">Membrane</location>
        <topology evidence="1">Multi-pass membrane protein</topology>
    </subcellularLocation>
</comment>
<feature type="transmembrane region" description="Helical" evidence="6">
    <location>
        <begin position="173"/>
        <end position="190"/>
    </location>
</feature>
<sequence>MATHEMPPSEKTNSAHDALDLESGHGLNLLDSEGGASLRRQISVQLTAEQFERLYLQPGGQKAKGDLAKRFANPTPLGLASFLLCLTPFSCYLMGWIGTTSAAAPTLVGAMYFMGGLGLTVAGILEWVLGNTFSSVVFFTFGSFWLSFGFLLQPMQGVATELGATSVEYNGGIALYLIWWACLNGIYLIASLRTNVVFVALFAFLEVDFWLLSTIYIKLAKASANHLPGLLKAAGAFGFLTTVCGWYLLVVLILDSTGWPIKLPVGDLSGFLVRKRRME</sequence>
<feature type="transmembrane region" description="Helical" evidence="6">
    <location>
        <begin position="229"/>
        <end position="254"/>
    </location>
</feature>
<feature type="transmembrane region" description="Helical" evidence="6">
    <location>
        <begin position="136"/>
        <end position="153"/>
    </location>
</feature>
<evidence type="ECO:0000256" key="1">
    <source>
        <dbReference type="ARBA" id="ARBA00004141"/>
    </source>
</evidence>
<dbReference type="NCBIfam" id="NF038013">
    <property type="entry name" value="AceTr_1"/>
    <property type="match status" value="1"/>
</dbReference>
<dbReference type="EMBL" id="LCTV02000013">
    <property type="protein sequence ID" value="PRQ71171.1"/>
    <property type="molecule type" value="Genomic_DNA"/>
</dbReference>
<accession>A0A2S9ZZK4</accession>
<dbReference type="GO" id="GO:0015123">
    <property type="term" value="F:acetate transmembrane transporter activity"/>
    <property type="evidence" value="ECO:0007669"/>
    <property type="project" value="TreeGrafter"/>
</dbReference>
<dbReference type="AlphaFoldDB" id="A0A2S9ZZK4"/>
<keyword evidence="5 6" id="KW-0472">Membrane</keyword>
<evidence type="ECO:0000256" key="3">
    <source>
        <dbReference type="ARBA" id="ARBA00022692"/>
    </source>
</evidence>
<evidence type="ECO:0000256" key="6">
    <source>
        <dbReference type="SAM" id="Phobius"/>
    </source>
</evidence>
<keyword evidence="3 6" id="KW-0812">Transmembrane</keyword>
<feature type="transmembrane region" description="Helical" evidence="6">
    <location>
        <begin position="109"/>
        <end position="129"/>
    </location>
</feature>
<proteinExistence type="inferred from homology"/>
<dbReference type="OrthoDB" id="3648309at2759"/>